<evidence type="ECO:0000256" key="1">
    <source>
        <dbReference type="ARBA" id="ARBA00004651"/>
    </source>
</evidence>
<keyword evidence="3" id="KW-1003">Cell membrane</keyword>
<dbReference type="PROSITE" id="PS00211">
    <property type="entry name" value="ABC_TRANSPORTER_1"/>
    <property type="match status" value="1"/>
</dbReference>
<keyword evidence="4 9" id="KW-0812">Transmembrane</keyword>
<dbReference type="NCBIfam" id="TIGR03375">
    <property type="entry name" value="type_I_sec_LssB"/>
    <property type="match status" value="1"/>
</dbReference>
<feature type="transmembrane region" description="Helical" evidence="9">
    <location>
        <begin position="261"/>
        <end position="284"/>
    </location>
</feature>
<gene>
    <name evidence="12" type="ORF">QQF32_23350</name>
</gene>
<proteinExistence type="predicted"/>
<evidence type="ECO:0000256" key="7">
    <source>
        <dbReference type="ARBA" id="ARBA00022989"/>
    </source>
</evidence>
<dbReference type="GO" id="GO:0015421">
    <property type="term" value="F:ABC-type oligopeptide transporter activity"/>
    <property type="evidence" value="ECO:0007669"/>
    <property type="project" value="TreeGrafter"/>
</dbReference>
<feature type="transmembrane region" description="Helical" evidence="9">
    <location>
        <begin position="189"/>
        <end position="209"/>
    </location>
</feature>
<reference evidence="12 13" key="1">
    <citation type="submission" date="2023-06" db="EMBL/GenBank/DDBJ databases">
        <title>Identification and characterization of antibiotic-resistant Gram-negative bacteria.</title>
        <authorList>
            <person name="Cho G.-S."/>
            <person name="Lee J."/>
            <person name="Tai E."/>
            <person name="Jeong S."/>
            <person name="Kim I."/>
            <person name="Kim B.-E."/>
            <person name="Jeong M.-I."/>
            <person name="Oh K.-K."/>
            <person name="Franz C.M.A.P."/>
        </authorList>
    </citation>
    <scope>NUCLEOTIDE SEQUENCE [LARGE SCALE GENOMIC DNA]</scope>
    <source>
        <strain evidence="12 13">V106_12</strain>
    </source>
</reference>
<dbReference type="SUPFAM" id="SSF90123">
    <property type="entry name" value="ABC transporter transmembrane region"/>
    <property type="match status" value="1"/>
</dbReference>
<accession>A0AAP4LD94</accession>
<keyword evidence="6" id="KW-0067">ATP-binding</keyword>
<dbReference type="Gene3D" id="1.20.1560.10">
    <property type="entry name" value="ABC transporter type 1, transmembrane domain"/>
    <property type="match status" value="1"/>
</dbReference>
<evidence type="ECO:0000256" key="6">
    <source>
        <dbReference type="ARBA" id="ARBA00022840"/>
    </source>
</evidence>
<keyword evidence="5" id="KW-0547">Nucleotide-binding</keyword>
<feature type="domain" description="ABC transmembrane type-1" evidence="11">
    <location>
        <begin position="153"/>
        <end position="433"/>
    </location>
</feature>
<dbReference type="PANTHER" id="PTHR43394:SF1">
    <property type="entry name" value="ATP-BINDING CASSETTE SUB-FAMILY B MEMBER 10, MITOCHONDRIAL"/>
    <property type="match status" value="1"/>
</dbReference>
<dbReference type="FunFam" id="3.40.50.300:FF:000299">
    <property type="entry name" value="ABC transporter ATP-binding protein/permease"/>
    <property type="match status" value="1"/>
</dbReference>
<keyword evidence="2" id="KW-0813">Transport</keyword>
<keyword evidence="8 9" id="KW-0472">Membrane</keyword>
<dbReference type="InterPro" id="IPR003593">
    <property type="entry name" value="AAA+_ATPase"/>
</dbReference>
<dbReference type="SMART" id="SM00382">
    <property type="entry name" value="AAA"/>
    <property type="match status" value="1"/>
</dbReference>
<evidence type="ECO:0000313" key="13">
    <source>
        <dbReference type="Proteomes" id="UP001223214"/>
    </source>
</evidence>
<dbReference type="Gene3D" id="3.40.50.300">
    <property type="entry name" value="P-loop containing nucleotide triphosphate hydrolases"/>
    <property type="match status" value="1"/>
</dbReference>
<evidence type="ECO:0000259" key="11">
    <source>
        <dbReference type="PROSITE" id="PS50929"/>
    </source>
</evidence>
<dbReference type="PROSITE" id="PS50929">
    <property type="entry name" value="ABC_TM1F"/>
    <property type="match status" value="1"/>
</dbReference>
<dbReference type="Pfam" id="PF00664">
    <property type="entry name" value="ABC_membrane"/>
    <property type="match status" value="1"/>
</dbReference>
<dbReference type="InterPro" id="IPR027417">
    <property type="entry name" value="P-loop_NTPase"/>
</dbReference>
<evidence type="ECO:0000256" key="9">
    <source>
        <dbReference type="SAM" id="Phobius"/>
    </source>
</evidence>
<evidence type="ECO:0000259" key="10">
    <source>
        <dbReference type="PROSITE" id="PS50893"/>
    </source>
</evidence>
<dbReference type="InterPro" id="IPR011527">
    <property type="entry name" value="ABC1_TM_dom"/>
</dbReference>
<dbReference type="InterPro" id="IPR036640">
    <property type="entry name" value="ABC1_TM_sf"/>
</dbReference>
<sequence>MLLSRWSAGLAIAARELSLNVSEDNLVHLVKQGHDDVSLFKAMAEYLGLQYQECHLKLTALPGALFPLCMPLQNNKMVVVHSVEHDKALVTFVETPKIKVEIALDTLESQREGSVWIVKRTPLSQGYKLRTAAYSDNPHWLWKLIQKDLRFYVLITVSALFGNILTLGSSLFSMQVYDRVIPAQSFSTLWVLFGGVIIALLCDMLLRLARSKLADAIGKRADISMSSLFYARAMSIKNSATPESTGGFIAQIREIEHVRELLTSTTVLAIVDMPFITLFLGLIWMIGGWLVLPTLLAIPLIVVPGIIIQWPLARLSGKGHEESAQRNAMLVETIQGLEDIKLTQSEDRFIGLWEHCVSTASQISLEQRRWGHRLSNWCQFVQQSVYSCVIALGVYLVIDNTITTGTLIACSILSSRTVGPLGQIAGVLTRWQQARISLRGLNDFLERPLEQRAFTESTHLPTIHGNYELANTRFRFQPDTQWSVDIEKLSIKAGEKIAIIGSIGAGKSTLLRVLSGMADNAEGEIALDGVSMSNLSVNDLRNGMSYLQQDAQLFRGTVRDNVLLGNPHASAEEIVKSLTLSGAAGVLRNNRGLDLPISEGGKGLSGGQRQALLLARTLIQNGNVLLLDEPTASMDEVTEMHVVNALQKHCQAKTLVVVTHRHAPLKLVDRIIVMDRGKIVADGPKEQVLQQLNSNKRIA</sequence>
<evidence type="ECO:0000313" key="12">
    <source>
        <dbReference type="EMBL" id="MDK9366137.1"/>
    </source>
</evidence>
<comment type="subcellular location">
    <subcellularLocation>
        <location evidence="1">Cell membrane</location>
        <topology evidence="1">Multi-pass membrane protein</topology>
    </subcellularLocation>
</comment>
<dbReference type="GO" id="GO:0005886">
    <property type="term" value="C:plasma membrane"/>
    <property type="evidence" value="ECO:0007669"/>
    <property type="project" value="UniProtKB-SubCell"/>
</dbReference>
<dbReference type="GO" id="GO:0016887">
    <property type="term" value="F:ATP hydrolysis activity"/>
    <property type="evidence" value="ECO:0007669"/>
    <property type="project" value="InterPro"/>
</dbReference>
<evidence type="ECO:0000256" key="3">
    <source>
        <dbReference type="ARBA" id="ARBA00022475"/>
    </source>
</evidence>
<protein>
    <submittedName>
        <fullName evidence="12">Type I secretion system permease/ATPase</fullName>
    </submittedName>
</protein>
<dbReference type="PANTHER" id="PTHR43394">
    <property type="entry name" value="ATP-DEPENDENT PERMEASE MDL1, MITOCHONDRIAL"/>
    <property type="match status" value="1"/>
</dbReference>
<dbReference type="Pfam" id="PF00005">
    <property type="entry name" value="ABC_tran"/>
    <property type="match status" value="1"/>
</dbReference>
<feature type="transmembrane region" description="Helical" evidence="9">
    <location>
        <begin position="290"/>
        <end position="308"/>
    </location>
</feature>
<evidence type="ECO:0000256" key="8">
    <source>
        <dbReference type="ARBA" id="ARBA00023136"/>
    </source>
</evidence>
<keyword evidence="13" id="KW-1185">Reference proteome</keyword>
<dbReference type="Gene3D" id="3.90.70.10">
    <property type="entry name" value="Cysteine proteinases"/>
    <property type="match status" value="1"/>
</dbReference>
<evidence type="ECO:0000256" key="4">
    <source>
        <dbReference type="ARBA" id="ARBA00022692"/>
    </source>
</evidence>
<comment type="caution">
    <text evidence="12">The sequence shown here is derived from an EMBL/GenBank/DDBJ whole genome shotgun (WGS) entry which is preliminary data.</text>
</comment>
<dbReference type="RefSeq" id="WP_285150907.1">
    <property type="nucleotide sequence ID" value="NZ_JASSOM010000092.1"/>
</dbReference>
<evidence type="ECO:0000256" key="2">
    <source>
        <dbReference type="ARBA" id="ARBA00022448"/>
    </source>
</evidence>
<keyword evidence="7 9" id="KW-1133">Transmembrane helix</keyword>
<organism evidence="12 13">
    <name type="scientific">Lelliottia wanjuensis</name>
    <dbReference type="NCBI Taxonomy" id="3050585"/>
    <lineage>
        <taxon>Bacteria</taxon>
        <taxon>Pseudomonadati</taxon>
        <taxon>Pseudomonadota</taxon>
        <taxon>Gammaproteobacteria</taxon>
        <taxon>Enterobacterales</taxon>
        <taxon>Enterobacteriaceae</taxon>
        <taxon>Lelliottia</taxon>
    </lineage>
</organism>
<dbReference type="InterPro" id="IPR017750">
    <property type="entry name" value="ATPase_T1SS"/>
</dbReference>
<dbReference type="PROSITE" id="PS50893">
    <property type="entry name" value="ABC_TRANSPORTER_2"/>
    <property type="match status" value="1"/>
</dbReference>
<dbReference type="InterPro" id="IPR003439">
    <property type="entry name" value="ABC_transporter-like_ATP-bd"/>
</dbReference>
<evidence type="ECO:0000256" key="5">
    <source>
        <dbReference type="ARBA" id="ARBA00022741"/>
    </source>
</evidence>
<feature type="transmembrane region" description="Helical" evidence="9">
    <location>
        <begin position="151"/>
        <end position="177"/>
    </location>
</feature>
<dbReference type="SUPFAM" id="SSF52540">
    <property type="entry name" value="P-loop containing nucleoside triphosphate hydrolases"/>
    <property type="match status" value="1"/>
</dbReference>
<name>A0AAP4LD94_9ENTR</name>
<dbReference type="InterPro" id="IPR039421">
    <property type="entry name" value="Type_1_exporter"/>
</dbReference>
<dbReference type="GO" id="GO:0005524">
    <property type="term" value="F:ATP binding"/>
    <property type="evidence" value="ECO:0007669"/>
    <property type="project" value="UniProtKB-KW"/>
</dbReference>
<dbReference type="EMBL" id="JASSOM010000092">
    <property type="protein sequence ID" value="MDK9366137.1"/>
    <property type="molecule type" value="Genomic_DNA"/>
</dbReference>
<dbReference type="AlphaFoldDB" id="A0AAP4LD94"/>
<feature type="domain" description="ABC transporter" evidence="10">
    <location>
        <begin position="467"/>
        <end position="699"/>
    </location>
</feature>
<dbReference type="Proteomes" id="UP001223214">
    <property type="component" value="Unassembled WGS sequence"/>
</dbReference>
<dbReference type="InterPro" id="IPR017871">
    <property type="entry name" value="ABC_transporter-like_CS"/>
</dbReference>
<dbReference type="CDD" id="cd18587">
    <property type="entry name" value="ABC_6TM_LapB_like"/>
    <property type="match status" value="1"/>
</dbReference>